<dbReference type="EMBL" id="CP155447">
    <property type="protein sequence ID" value="XBH00851.1"/>
    <property type="molecule type" value="Genomic_DNA"/>
</dbReference>
<dbReference type="GO" id="GO:0004252">
    <property type="term" value="F:serine-type endopeptidase activity"/>
    <property type="evidence" value="ECO:0007669"/>
    <property type="project" value="TreeGrafter"/>
</dbReference>
<feature type="region of interest" description="Disordered" evidence="3">
    <location>
        <begin position="393"/>
        <end position="418"/>
    </location>
</feature>
<keyword evidence="1 6" id="KW-0378">Hydrolase</keyword>
<dbReference type="PANTHER" id="PTHR42776">
    <property type="entry name" value="SERINE PEPTIDASE S9 FAMILY MEMBER"/>
    <property type="match status" value="1"/>
</dbReference>
<dbReference type="AlphaFoldDB" id="A0AAU7C6R0"/>
<feature type="chain" id="PRO_5043907666" evidence="4">
    <location>
        <begin position="25"/>
        <end position="700"/>
    </location>
</feature>
<dbReference type="InterPro" id="IPR029058">
    <property type="entry name" value="AB_hydrolase_fold"/>
</dbReference>
<proteinExistence type="predicted"/>
<dbReference type="EC" id="3.4.-.-" evidence="6"/>
<evidence type="ECO:0000256" key="2">
    <source>
        <dbReference type="ARBA" id="ARBA00022825"/>
    </source>
</evidence>
<evidence type="ECO:0000313" key="6">
    <source>
        <dbReference type="EMBL" id="XBH00851.1"/>
    </source>
</evidence>
<feature type="signal peptide" evidence="4">
    <location>
        <begin position="1"/>
        <end position="24"/>
    </location>
</feature>
<evidence type="ECO:0000259" key="5">
    <source>
        <dbReference type="Pfam" id="PF00326"/>
    </source>
</evidence>
<dbReference type="Pfam" id="PF00326">
    <property type="entry name" value="Peptidase_S9"/>
    <property type="match status" value="1"/>
</dbReference>
<evidence type="ECO:0000256" key="1">
    <source>
        <dbReference type="ARBA" id="ARBA00022801"/>
    </source>
</evidence>
<gene>
    <name evidence="6" type="ORF">V5E97_21085</name>
</gene>
<dbReference type="Gene3D" id="2.120.10.30">
    <property type="entry name" value="TolB, C-terminal domain"/>
    <property type="match status" value="2"/>
</dbReference>
<dbReference type="Gene3D" id="3.40.50.1820">
    <property type="entry name" value="alpha/beta hydrolase"/>
    <property type="match status" value="1"/>
</dbReference>
<protein>
    <submittedName>
        <fullName evidence="6">S9 family peptidase</fullName>
        <ecNumber evidence="6">3.4.-.-</ecNumber>
    </submittedName>
</protein>
<dbReference type="SUPFAM" id="SSF82171">
    <property type="entry name" value="DPP6 N-terminal domain-like"/>
    <property type="match status" value="1"/>
</dbReference>
<dbReference type="RefSeq" id="WP_406693529.1">
    <property type="nucleotide sequence ID" value="NZ_CP155447.1"/>
</dbReference>
<keyword evidence="2" id="KW-0720">Serine protease</keyword>
<dbReference type="InterPro" id="IPR011042">
    <property type="entry name" value="6-blade_b-propeller_TolB-like"/>
</dbReference>
<keyword evidence="4" id="KW-0732">Signal</keyword>
<accession>A0AAU7C6R0</accession>
<dbReference type="GO" id="GO:0006508">
    <property type="term" value="P:proteolysis"/>
    <property type="evidence" value="ECO:0007669"/>
    <property type="project" value="InterPro"/>
</dbReference>
<dbReference type="InterPro" id="IPR011659">
    <property type="entry name" value="WD40"/>
</dbReference>
<dbReference type="PANTHER" id="PTHR42776:SF27">
    <property type="entry name" value="DIPEPTIDYL PEPTIDASE FAMILY MEMBER 6"/>
    <property type="match status" value="1"/>
</dbReference>
<feature type="domain" description="Peptidase S9 prolyl oligopeptidase catalytic" evidence="5">
    <location>
        <begin position="488"/>
        <end position="690"/>
    </location>
</feature>
<feature type="compositionally biased region" description="Basic and acidic residues" evidence="3">
    <location>
        <begin position="399"/>
        <end position="418"/>
    </location>
</feature>
<dbReference type="SUPFAM" id="SSF53474">
    <property type="entry name" value="alpha/beta-Hydrolases"/>
    <property type="match status" value="1"/>
</dbReference>
<keyword evidence="2" id="KW-0645">Protease</keyword>
<evidence type="ECO:0000256" key="3">
    <source>
        <dbReference type="SAM" id="MobiDB-lite"/>
    </source>
</evidence>
<organism evidence="6">
    <name type="scientific">Singulisphaera sp. Ch08</name>
    <dbReference type="NCBI Taxonomy" id="3120278"/>
    <lineage>
        <taxon>Bacteria</taxon>
        <taxon>Pseudomonadati</taxon>
        <taxon>Planctomycetota</taxon>
        <taxon>Planctomycetia</taxon>
        <taxon>Isosphaerales</taxon>
        <taxon>Isosphaeraceae</taxon>
        <taxon>Singulisphaera</taxon>
    </lineage>
</organism>
<evidence type="ECO:0000256" key="4">
    <source>
        <dbReference type="SAM" id="SignalP"/>
    </source>
</evidence>
<name>A0AAU7C6R0_9BACT</name>
<dbReference type="Pfam" id="PF07676">
    <property type="entry name" value="PD40"/>
    <property type="match status" value="3"/>
</dbReference>
<reference evidence="6" key="1">
    <citation type="submission" date="2024-05" db="EMBL/GenBank/DDBJ databases">
        <title>Planctomycetes of the genus Singulisphaera possess chitinolytic capabilities.</title>
        <authorList>
            <person name="Ivanova A."/>
        </authorList>
    </citation>
    <scope>NUCLEOTIDE SEQUENCE</scope>
    <source>
        <strain evidence="6">Ch08T</strain>
    </source>
</reference>
<sequence length="700" mass="76370">MPTRTFARVCFALCLFAVSLPVAGRTARADSPTERPRSLLAVEDLYRFEGPRSPRLAPDGKQAVFVRQWIDSGSRLERNALWLAPGKPDAPRAMEAGEPDARSPVFSPDGRWIAFVSTRPRPEGWKPTPSAPPESDPATDIWLIPVGGGVAVPLAGPDKPYGRVFNDTFYGRLAFSPDGRRLAFVADDGRDPRTAEERDADVVVVRPDGGEGYTGYGAARIWVADLSDTPDPSAAHRVEQLTGDDVWYGDPQWSPDGKTLVVHANRTSDRESVRYSINKDYDLWAIDVATHGLRRLTTGPGPEVSPRFSPDGKRLACLSIPRKGSHMDVFNLAVVTLGAGGGATSIPFDHHGPLGSQPPHPAPSFPLPEDCWDGEDALVYSAAVGIETTSARVDLQSGEGRRSKDFGAEKGGKDDTPTAQERLRRLMPPANAFLSDRLVAESRVVRWKSDGRQVEGLLTVPPGTVAKPPYALVAYPHGGPHSRAGQGFDFTAQVLAAHGYAVFQPNFRGSAGYGQGFIDADRGDFGGGDMRDILSGIDDLIDQGLVDRDRQFVYGVSYGGYMTCWLVGHTDRFRAAVAQNAVTDLGVMWGLSDLPSWTEWEFGGRPWDVPQAMYEHSPLSFAASVHTPTLILNAREDRRCPLPMGQMFHSALRSRGVDTGMVVYPGEGHGIRQPKHREDVLRRTLAWFRSHDVGRPLTQP</sequence>
<dbReference type="InterPro" id="IPR001375">
    <property type="entry name" value="Peptidase_S9_cat"/>
</dbReference>